<evidence type="ECO:0000313" key="2">
    <source>
        <dbReference type="Proteomes" id="UP000279029"/>
    </source>
</evidence>
<reference evidence="1 2" key="1">
    <citation type="submission" date="2018-09" db="EMBL/GenBank/DDBJ databases">
        <authorList>
            <person name="Postec A."/>
        </authorList>
    </citation>
    <scope>NUCLEOTIDE SEQUENCE [LARGE SCALE GENOMIC DNA]</scope>
    <source>
        <strain evidence="1">70B-A</strain>
    </source>
</reference>
<name>A0A3P7PRN4_9FIRM</name>
<keyword evidence="2" id="KW-1185">Reference proteome</keyword>
<organism evidence="1 2">
    <name type="scientific">Petrocella atlantisensis</name>
    <dbReference type="NCBI Taxonomy" id="2173034"/>
    <lineage>
        <taxon>Bacteria</taxon>
        <taxon>Bacillati</taxon>
        <taxon>Bacillota</taxon>
        <taxon>Clostridia</taxon>
        <taxon>Lachnospirales</taxon>
        <taxon>Vallitaleaceae</taxon>
        <taxon>Petrocella</taxon>
    </lineage>
</organism>
<dbReference type="EMBL" id="LR130778">
    <property type="protein sequence ID" value="VDN46887.1"/>
    <property type="molecule type" value="Genomic_DNA"/>
</dbReference>
<evidence type="ECO:0000313" key="1">
    <source>
        <dbReference type="EMBL" id="VDN46887.1"/>
    </source>
</evidence>
<protein>
    <submittedName>
        <fullName evidence="1">Uncharacterized protein</fullName>
    </submittedName>
</protein>
<dbReference type="AlphaFoldDB" id="A0A3P7PRN4"/>
<dbReference type="KEGG" id="cbar:PATL70BA_1013"/>
<dbReference type="Proteomes" id="UP000279029">
    <property type="component" value="Chromosome"/>
</dbReference>
<proteinExistence type="predicted"/>
<accession>A0A3P7PRN4</accession>
<sequence length="48" mass="5732">MEQLFFNIRKILGVETQVKLWYYLSMKYKCISSKNIIGQSEVYHARSS</sequence>
<gene>
    <name evidence="1" type="ORF">PATL70BA_1013</name>
</gene>